<name>A0ABQ0DHG6_9EUKA</name>
<dbReference type="InterPro" id="IPR051796">
    <property type="entry name" value="ISF_SsuE-like"/>
</dbReference>
<protein>
    <recommendedName>
        <fullName evidence="3">Flavodoxin-like fold domain-containing protein</fullName>
    </recommendedName>
</protein>
<evidence type="ECO:0000313" key="5">
    <source>
        <dbReference type="Proteomes" id="UP001628156"/>
    </source>
</evidence>
<organism evidence="4 5">
    <name type="scientific">Entamoeba nuttalli</name>
    <dbReference type="NCBI Taxonomy" id="412467"/>
    <lineage>
        <taxon>Eukaryota</taxon>
        <taxon>Amoebozoa</taxon>
        <taxon>Evosea</taxon>
        <taxon>Archamoebae</taxon>
        <taxon>Mastigamoebida</taxon>
        <taxon>Entamoebidae</taxon>
        <taxon>Entamoeba</taxon>
    </lineage>
</organism>
<dbReference type="Proteomes" id="UP001628156">
    <property type="component" value="Unassembled WGS sequence"/>
</dbReference>
<sequence>MSLKVLTLLASAIEKGNTGIMLENFLKGLTSKKQIENHIVNVCKEQLNGCAGCLACKNHKEVYCSQNDRCSELMKEFIEADLVIFAFPIYWYAMPGQLKVFIDRTVMMMDWNTYSAKQEVLDKGKKTIVALTTCGSAGYDRGVFEIKEIASLFGYSFNEMHLTGGSDNTSIAKNSSKMKQAFAFGEKIAQKI</sequence>
<comment type="caution">
    <text evidence="4">The sequence shown here is derived from an EMBL/GenBank/DDBJ whole genome shotgun (WGS) entry which is preliminary data.</text>
</comment>
<keyword evidence="5" id="KW-1185">Reference proteome</keyword>
<dbReference type="PANTHER" id="PTHR43278:SF4">
    <property type="entry name" value="NAD(P)H-DEPENDENT FMN-CONTAINING OXIDOREDUCTASE YWQN-RELATED"/>
    <property type="match status" value="1"/>
</dbReference>
<dbReference type="SUPFAM" id="SSF52218">
    <property type="entry name" value="Flavoproteins"/>
    <property type="match status" value="1"/>
</dbReference>
<keyword evidence="2" id="KW-0288">FMN</keyword>
<dbReference type="EMBL" id="BAAFRS010000101">
    <property type="protein sequence ID" value="GAB1222298.1"/>
    <property type="molecule type" value="Genomic_DNA"/>
</dbReference>
<reference evidence="4 5" key="1">
    <citation type="journal article" date="2019" name="PLoS Negl. Trop. Dis.">
        <title>Whole genome sequencing of Entamoeba nuttalli reveals mammalian host-related molecular signatures and a novel octapeptide-repeat surface protein.</title>
        <authorList>
            <person name="Tanaka M."/>
            <person name="Makiuchi T."/>
            <person name="Komiyama T."/>
            <person name="Shiina T."/>
            <person name="Osaki K."/>
            <person name="Tachibana H."/>
        </authorList>
    </citation>
    <scope>NUCLEOTIDE SEQUENCE [LARGE SCALE GENOMIC DNA]</scope>
    <source>
        <strain evidence="4 5">P19-061405</strain>
    </source>
</reference>
<dbReference type="PANTHER" id="PTHR43278">
    <property type="entry name" value="NAD(P)H-DEPENDENT FMN-CONTAINING OXIDOREDUCTASE YWQN-RELATED"/>
    <property type="match status" value="1"/>
</dbReference>
<feature type="domain" description="Flavodoxin-like fold" evidence="3">
    <location>
        <begin position="4"/>
        <end position="177"/>
    </location>
</feature>
<dbReference type="Gene3D" id="3.40.50.360">
    <property type="match status" value="1"/>
</dbReference>
<dbReference type="Pfam" id="PF02525">
    <property type="entry name" value="Flavodoxin_2"/>
    <property type="match status" value="1"/>
</dbReference>
<dbReference type="InterPro" id="IPR003680">
    <property type="entry name" value="Flavodoxin_fold"/>
</dbReference>
<evidence type="ECO:0000256" key="1">
    <source>
        <dbReference type="ARBA" id="ARBA00022630"/>
    </source>
</evidence>
<accession>A0ABQ0DHG6</accession>
<dbReference type="InterPro" id="IPR029039">
    <property type="entry name" value="Flavoprotein-like_sf"/>
</dbReference>
<evidence type="ECO:0000256" key="2">
    <source>
        <dbReference type="ARBA" id="ARBA00022643"/>
    </source>
</evidence>
<evidence type="ECO:0000313" key="4">
    <source>
        <dbReference type="EMBL" id="GAB1222298.1"/>
    </source>
</evidence>
<gene>
    <name evidence="4" type="ORF">ENUP19_0101G0002</name>
</gene>
<evidence type="ECO:0000259" key="3">
    <source>
        <dbReference type="Pfam" id="PF02525"/>
    </source>
</evidence>
<keyword evidence="1" id="KW-0285">Flavoprotein</keyword>
<proteinExistence type="predicted"/>